<feature type="region of interest" description="Disordered" evidence="2">
    <location>
        <begin position="200"/>
        <end position="221"/>
    </location>
</feature>
<keyword evidence="3" id="KW-0812">Transmembrane</keyword>
<reference evidence="5" key="1">
    <citation type="journal article" date="2023" name="G3 (Bethesda)">
        <title>Whole genome assemblies of Zophobas morio and Tenebrio molitor.</title>
        <authorList>
            <person name="Kaur S."/>
            <person name="Stinson S.A."/>
            <person name="diCenzo G.C."/>
        </authorList>
    </citation>
    <scope>NUCLEOTIDE SEQUENCE</scope>
    <source>
        <strain evidence="5">QUZm001</strain>
    </source>
</reference>
<evidence type="ECO:0000256" key="1">
    <source>
        <dbReference type="ARBA" id="ARBA00004141"/>
    </source>
</evidence>
<dbReference type="PANTHER" id="PTHR11360:SF237">
    <property type="entry name" value="MONOCARBOXYLATE TRANSPORTER 12-B-LIKE PROTEIN"/>
    <property type="match status" value="1"/>
</dbReference>
<dbReference type="GO" id="GO:0016020">
    <property type="term" value="C:membrane"/>
    <property type="evidence" value="ECO:0007669"/>
    <property type="project" value="UniProtKB-SubCell"/>
</dbReference>
<dbReference type="SUPFAM" id="SSF103473">
    <property type="entry name" value="MFS general substrate transporter"/>
    <property type="match status" value="1"/>
</dbReference>
<name>A0AA38IJE9_9CUCU</name>
<evidence type="ECO:0000256" key="2">
    <source>
        <dbReference type="SAM" id="MobiDB-lite"/>
    </source>
</evidence>
<dbReference type="PANTHER" id="PTHR11360">
    <property type="entry name" value="MONOCARBOXYLATE TRANSPORTER"/>
    <property type="match status" value="1"/>
</dbReference>
<feature type="transmembrane region" description="Helical" evidence="3">
    <location>
        <begin position="55"/>
        <end position="74"/>
    </location>
</feature>
<sequence length="534" mass="58309">MVTTVKVPPDGGYGWVIVLANALSNLVIIPLMQSFGLVFKDTFQEMGLSATEGSLIINLNAAFGMIMGLLNGLLLKIFGYRKVAIAASCFISVGIVLTSFASTFTHFIITYGLITSIGFGLNMSAYSLALNSYFRKKKGQAVGYAMTITGLGPILMPQVINGLIKVHTVQGVTLILGGIAANSFVAASLLQPIKWHMKTQEVPEENPEPVDKPNNEDKTQTKIDLKRSASQVETKRKISVDSNASMDDLENGPVYGLDSAFNGSVLSIQSVTRNRKDSLVSQSWKKGSVPSLTHNPYNSPLTKPIKKKSTWKRFADRMVSFFDLDLLKDPVYVNIMMGLSLAVFAEINFSLLTAFILAEFGLNTNQIATFMSVLGIADIVFRFLAPYIGDFVKLPSRQMYMVTLFLLMVSRFSLLISNDFVVLLGVALGLGIAKGIRTVYMSLVIPMYVPIEKLASASGLQMMVNGLCILIGGPVIGVIRDVTGSYTLCIIVLNLITFSTIFIWTVEAVIVRLRRKRGSAEVQAEQTDTLLNKT</sequence>
<dbReference type="Pfam" id="PF07690">
    <property type="entry name" value="MFS_1"/>
    <property type="match status" value="2"/>
</dbReference>
<feature type="transmembrane region" description="Helical" evidence="3">
    <location>
        <begin position="367"/>
        <end position="387"/>
    </location>
</feature>
<feature type="transmembrane region" description="Helical" evidence="3">
    <location>
        <begin position="172"/>
        <end position="190"/>
    </location>
</feature>
<feature type="transmembrane region" description="Helical" evidence="3">
    <location>
        <begin position="141"/>
        <end position="160"/>
    </location>
</feature>
<keyword evidence="3" id="KW-0472">Membrane</keyword>
<dbReference type="Gene3D" id="1.20.1250.20">
    <property type="entry name" value="MFS general substrate transporter like domains"/>
    <property type="match status" value="1"/>
</dbReference>
<accession>A0AA38IJE9</accession>
<feature type="transmembrane region" description="Helical" evidence="3">
    <location>
        <begin position="460"/>
        <end position="479"/>
    </location>
</feature>
<evidence type="ECO:0000313" key="5">
    <source>
        <dbReference type="EMBL" id="KAJ3657855.1"/>
    </source>
</evidence>
<comment type="subcellular location">
    <subcellularLocation>
        <location evidence="1">Membrane</location>
        <topology evidence="1">Multi-pass membrane protein</topology>
    </subcellularLocation>
</comment>
<dbReference type="CDD" id="cd17352">
    <property type="entry name" value="MFS_MCT_SLC16"/>
    <property type="match status" value="1"/>
</dbReference>
<feature type="transmembrane region" description="Helical" evidence="3">
    <location>
        <begin position="108"/>
        <end position="129"/>
    </location>
</feature>
<feature type="transmembrane region" description="Helical" evidence="3">
    <location>
        <begin position="83"/>
        <end position="102"/>
    </location>
</feature>
<feature type="transmembrane region" description="Helical" evidence="3">
    <location>
        <begin position="12"/>
        <end position="35"/>
    </location>
</feature>
<comment type="caution">
    <text evidence="5">The sequence shown here is derived from an EMBL/GenBank/DDBJ whole genome shotgun (WGS) entry which is preliminary data.</text>
</comment>
<evidence type="ECO:0000259" key="4">
    <source>
        <dbReference type="PROSITE" id="PS50850"/>
    </source>
</evidence>
<feature type="domain" description="Major facilitator superfamily (MFS) profile" evidence="4">
    <location>
        <begin position="1"/>
        <end position="517"/>
    </location>
</feature>
<dbReference type="Proteomes" id="UP001168821">
    <property type="component" value="Unassembled WGS sequence"/>
</dbReference>
<dbReference type="InterPro" id="IPR011701">
    <property type="entry name" value="MFS"/>
</dbReference>
<dbReference type="PROSITE" id="PS50850">
    <property type="entry name" value="MFS"/>
    <property type="match status" value="1"/>
</dbReference>
<keyword evidence="6" id="KW-1185">Reference proteome</keyword>
<dbReference type="GO" id="GO:0008028">
    <property type="term" value="F:monocarboxylic acid transmembrane transporter activity"/>
    <property type="evidence" value="ECO:0007669"/>
    <property type="project" value="TreeGrafter"/>
</dbReference>
<protein>
    <recommendedName>
        <fullName evidence="4">Major facilitator superfamily (MFS) profile domain-containing protein</fullName>
    </recommendedName>
</protein>
<evidence type="ECO:0000256" key="3">
    <source>
        <dbReference type="SAM" id="Phobius"/>
    </source>
</evidence>
<dbReference type="InterPro" id="IPR036259">
    <property type="entry name" value="MFS_trans_sf"/>
</dbReference>
<gene>
    <name evidence="5" type="ORF">Zmor_009632</name>
</gene>
<dbReference type="AlphaFoldDB" id="A0AA38IJE9"/>
<keyword evidence="3" id="KW-1133">Transmembrane helix</keyword>
<dbReference type="EMBL" id="JALNTZ010000003">
    <property type="protein sequence ID" value="KAJ3657855.1"/>
    <property type="molecule type" value="Genomic_DNA"/>
</dbReference>
<proteinExistence type="predicted"/>
<organism evidence="5 6">
    <name type="scientific">Zophobas morio</name>
    <dbReference type="NCBI Taxonomy" id="2755281"/>
    <lineage>
        <taxon>Eukaryota</taxon>
        <taxon>Metazoa</taxon>
        <taxon>Ecdysozoa</taxon>
        <taxon>Arthropoda</taxon>
        <taxon>Hexapoda</taxon>
        <taxon>Insecta</taxon>
        <taxon>Pterygota</taxon>
        <taxon>Neoptera</taxon>
        <taxon>Endopterygota</taxon>
        <taxon>Coleoptera</taxon>
        <taxon>Polyphaga</taxon>
        <taxon>Cucujiformia</taxon>
        <taxon>Tenebrionidae</taxon>
        <taxon>Zophobas</taxon>
    </lineage>
</organism>
<evidence type="ECO:0000313" key="6">
    <source>
        <dbReference type="Proteomes" id="UP001168821"/>
    </source>
</evidence>
<dbReference type="InterPro" id="IPR020846">
    <property type="entry name" value="MFS_dom"/>
</dbReference>
<dbReference type="InterPro" id="IPR050327">
    <property type="entry name" value="Proton-linked_MCT"/>
</dbReference>
<feature type="transmembrane region" description="Helical" evidence="3">
    <location>
        <begin position="331"/>
        <end position="355"/>
    </location>
</feature>
<feature type="transmembrane region" description="Helical" evidence="3">
    <location>
        <begin position="485"/>
        <end position="510"/>
    </location>
</feature>
<feature type="compositionally biased region" description="Basic and acidic residues" evidence="2">
    <location>
        <begin position="209"/>
        <end position="221"/>
    </location>
</feature>